<dbReference type="Gene3D" id="3.90.20.20">
    <property type="match status" value="1"/>
</dbReference>
<name>A0A2T4YQT8_9SPHN</name>
<evidence type="ECO:0000256" key="1">
    <source>
        <dbReference type="ARBA" id="ARBA00004496"/>
    </source>
</evidence>
<evidence type="ECO:0000256" key="3">
    <source>
        <dbReference type="ARBA" id="ARBA00011738"/>
    </source>
</evidence>
<evidence type="ECO:0000256" key="6">
    <source>
        <dbReference type="ARBA" id="ARBA00023186"/>
    </source>
</evidence>
<dbReference type="GO" id="GO:0051087">
    <property type="term" value="F:protein-folding chaperone binding"/>
    <property type="evidence" value="ECO:0007669"/>
    <property type="project" value="InterPro"/>
</dbReference>
<dbReference type="InterPro" id="IPR000740">
    <property type="entry name" value="GrpE"/>
</dbReference>
<evidence type="ECO:0000256" key="10">
    <source>
        <dbReference type="HAMAP-Rule" id="MF_01151"/>
    </source>
</evidence>
<evidence type="ECO:0000256" key="13">
    <source>
        <dbReference type="SAM" id="MobiDB-lite"/>
    </source>
</evidence>
<protein>
    <recommendedName>
        <fullName evidence="8 10">Protein GrpE</fullName>
    </recommendedName>
    <alternativeName>
        <fullName evidence="9 10">HSP-70 cofactor</fullName>
    </alternativeName>
</protein>
<reference evidence="14 15" key="1">
    <citation type="submission" date="2018-04" db="EMBL/GenBank/DDBJ databases">
        <title>Genomic Encyclopedia of Type Strains, Phase III (KMG-III): the genomes of soil and plant-associated and newly described type strains.</title>
        <authorList>
            <person name="Whitman W."/>
        </authorList>
    </citation>
    <scope>NUCLEOTIDE SEQUENCE [LARGE SCALE GENOMIC DNA]</scope>
    <source>
        <strain evidence="14 15">NW12</strain>
    </source>
</reference>
<dbReference type="PANTHER" id="PTHR21237:SF23">
    <property type="entry name" value="GRPE PROTEIN HOMOLOG, MITOCHONDRIAL"/>
    <property type="match status" value="1"/>
</dbReference>
<dbReference type="SUPFAM" id="SSF58014">
    <property type="entry name" value="Coiled-coil domain of nucleotide exchange factor GrpE"/>
    <property type="match status" value="1"/>
</dbReference>
<evidence type="ECO:0000256" key="2">
    <source>
        <dbReference type="ARBA" id="ARBA00009054"/>
    </source>
</evidence>
<comment type="subunit">
    <text evidence="3 10">Homodimer.</text>
</comment>
<dbReference type="GO" id="GO:0006457">
    <property type="term" value="P:protein folding"/>
    <property type="evidence" value="ECO:0007669"/>
    <property type="project" value="InterPro"/>
</dbReference>
<organism evidence="14 15">
    <name type="scientific">Sphingomonas aerolata</name>
    <dbReference type="NCBI Taxonomy" id="185951"/>
    <lineage>
        <taxon>Bacteria</taxon>
        <taxon>Pseudomonadati</taxon>
        <taxon>Pseudomonadota</taxon>
        <taxon>Alphaproteobacteria</taxon>
        <taxon>Sphingomonadales</taxon>
        <taxon>Sphingomonadaceae</taxon>
        <taxon>Sphingomonas</taxon>
    </lineage>
</organism>
<dbReference type="EMBL" id="PZZN01000002">
    <property type="protein sequence ID" value="PTM45886.1"/>
    <property type="molecule type" value="Genomic_DNA"/>
</dbReference>
<proteinExistence type="inferred from homology"/>
<dbReference type="RefSeq" id="WP_107932205.1">
    <property type="nucleotide sequence ID" value="NZ_PZZN01000002.1"/>
</dbReference>
<dbReference type="GO" id="GO:0005737">
    <property type="term" value="C:cytoplasm"/>
    <property type="evidence" value="ECO:0007669"/>
    <property type="project" value="UniProtKB-SubCell"/>
</dbReference>
<dbReference type="GO" id="GO:0042803">
    <property type="term" value="F:protein homodimerization activity"/>
    <property type="evidence" value="ECO:0007669"/>
    <property type="project" value="InterPro"/>
</dbReference>
<evidence type="ECO:0000256" key="4">
    <source>
        <dbReference type="ARBA" id="ARBA00022490"/>
    </source>
</evidence>
<evidence type="ECO:0000256" key="9">
    <source>
        <dbReference type="ARBA" id="ARBA00076414"/>
    </source>
</evidence>
<evidence type="ECO:0000256" key="12">
    <source>
        <dbReference type="RuleBase" id="RU004478"/>
    </source>
</evidence>
<dbReference type="Gene3D" id="2.30.22.10">
    <property type="entry name" value="Head domain of nucleotide exchange factor GrpE"/>
    <property type="match status" value="1"/>
</dbReference>
<keyword evidence="6 10" id="KW-0143">Chaperone</keyword>
<dbReference type="PRINTS" id="PR00773">
    <property type="entry name" value="GRPEPROTEIN"/>
</dbReference>
<dbReference type="PROSITE" id="PS01071">
    <property type="entry name" value="GRPE"/>
    <property type="match status" value="1"/>
</dbReference>
<dbReference type="InterPro" id="IPR009012">
    <property type="entry name" value="GrpE_head"/>
</dbReference>
<dbReference type="Proteomes" id="UP000240996">
    <property type="component" value="Unassembled WGS sequence"/>
</dbReference>
<dbReference type="AlphaFoldDB" id="A0A2T4YQT8"/>
<gene>
    <name evidence="10" type="primary">grpE</name>
    <name evidence="14" type="ORF">C8J24_2119</name>
</gene>
<dbReference type="PANTHER" id="PTHR21237">
    <property type="entry name" value="GRPE PROTEIN"/>
    <property type="match status" value="1"/>
</dbReference>
<dbReference type="Pfam" id="PF01025">
    <property type="entry name" value="GrpE"/>
    <property type="match status" value="1"/>
</dbReference>
<comment type="caution">
    <text evidence="14">The sequence shown here is derived from an EMBL/GenBank/DDBJ whole genome shotgun (WGS) entry which is preliminary data.</text>
</comment>
<dbReference type="HAMAP" id="MF_01151">
    <property type="entry name" value="GrpE"/>
    <property type="match status" value="1"/>
</dbReference>
<evidence type="ECO:0000313" key="14">
    <source>
        <dbReference type="EMBL" id="PTM45886.1"/>
    </source>
</evidence>
<comment type="similarity">
    <text evidence="2 10 12">Belongs to the GrpE family.</text>
</comment>
<dbReference type="FunFam" id="2.30.22.10:FF:000001">
    <property type="entry name" value="Protein GrpE"/>
    <property type="match status" value="1"/>
</dbReference>
<evidence type="ECO:0000256" key="11">
    <source>
        <dbReference type="RuleBase" id="RU000639"/>
    </source>
</evidence>
<sequence length="179" mass="19401">MSDIDQNTPADMREETAEAAPEVASNDRVAELENQLAEAKQNVLYAQAEVQNVRRRAEKEAQDARAYAATAFARDVLSVADNLARGLSAIPADLRADDKMKGLVTGLEATGRELESVFQRHGITKIAAEGQMLDPNKHQAMLEIPSDQPAGTIVQEMQAGYMIKDRLLRPAMVGVAKAG</sequence>
<comment type="function">
    <text evidence="7 10 11">Participates actively in the response to hyperosmotic and heat shock by preventing the aggregation of stress-denatured proteins, in association with DnaK and GrpE. It is the nucleotide exchange factor for DnaK and may function as a thermosensor. Unfolded proteins bind initially to DnaJ; upon interaction with the DnaJ-bound protein, DnaK hydrolyzes its bound ATP, resulting in the formation of a stable complex. GrpE releases ADP from DnaK; ATP binding to DnaK triggers the release of the substrate protein, thus completing the reaction cycle. Several rounds of ATP-dependent interactions between DnaJ, DnaK and GrpE are required for fully efficient folding.</text>
</comment>
<evidence type="ECO:0000313" key="15">
    <source>
        <dbReference type="Proteomes" id="UP000240996"/>
    </source>
</evidence>
<dbReference type="InterPro" id="IPR013805">
    <property type="entry name" value="GrpE_CC"/>
</dbReference>
<evidence type="ECO:0000256" key="7">
    <source>
        <dbReference type="ARBA" id="ARBA00053401"/>
    </source>
</evidence>
<evidence type="ECO:0000256" key="8">
    <source>
        <dbReference type="ARBA" id="ARBA00072274"/>
    </source>
</evidence>
<keyword evidence="15" id="KW-1185">Reference proteome</keyword>
<dbReference type="GO" id="GO:0000774">
    <property type="term" value="F:adenyl-nucleotide exchange factor activity"/>
    <property type="evidence" value="ECO:0007669"/>
    <property type="project" value="InterPro"/>
</dbReference>
<keyword evidence="5 10" id="KW-0346">Stress response</keyword>
<accession>A0A2T4YQT8</accession>
<keyword evidence="4 10" id="KW-0963">Cytoplasm</keyword>
<dbReference type="GO" id="GO:0051082">
    <property type="term" value="F:unfolded protein binding"/>
    <property type="evidence" value="ECO:0007669"/>
    <property type="project" value="TreeGrafter"/>
</dbReference>
<comment type="subcellular location">
    <subcellularLocation>
        <location evidence="1 10">Cytoplasm</location>
    </subcellularLocation>
</comment>
<dbReference type="CDD" id="cd00446">
    <property type="entry name" value="GrpE"/>
    <property type="match status" value="1"/>
</dbReference>
<dbReference type="SUPFAM" id="SSF51064">
    <property type="entry name" value="Head domain of nucleotide exchange factor GrpE"/>
    <property type="match status" value="1"/>
</dbReference>
<evidence type="ECO:0000256" key="5">
    <source>
        <dbReference type="ARBA" id="ARBA00023016"/>
    </source>
</evidence>
<dbReference type="NCBIfam" id="NF010738">
    <property type="entry name" value="PRK14140.1"/>
    <property type="match status" value="1"/>
</dbReference>
<feature type="region of interest" description="Disordered" evidence="13">
    <location>
        <begin position="1"/>
        <end position="27"/>
    </location>
</feature>